<protein>
    <submittedName>
        <fullName evidence="1">Uncharacterized protein</fullName>
    </submittedName>
</protein>
<comment type="caution">
    <text evidence="1">The sequence shown here is derived from an EMBL/GenBank/DDBJ whole genome shotgun (WGS) entry which is preliminary data.</text>
</comment>
<sequence>MGIQCKQSNKQDNGEQRFIHEYHGAQMTRETALVQISNTNRQKITNNNSKSSFQYRSASISLSARTADETLKRYSRNVCIPLAFQRRSHSKDVH</sequence>
<name>A0A4Y2PSN3_ARAVE</name>
<gene>
    <name evidence="1" type="ORF">AVEN_11371_1</name>
</gene>
<proteinExistence type="predicted"/>
<dbReference type="EMBL" id="BGPR01011907">
    <property type="protein sequence ID" value="GBN53560.1"/>
    <property type="molecule type" value="Genomic_DNA"/>
</dbReference>
<accession>A0A4Y2PSN3</accession>
<dbReference type="AlphaFoldDB" id="A0A4Y2PSN3"/>
<evidence type="ECO:0000313" key="1">
    <source>
        <dbReference type="EMBL" id="GBN53560.1"/>
    </source>
</evidence>
<evidence type="ECO:0000313" key="2">
    <source>
        <dbReference type="Proteomes" id="UP000499080"/>
    </source>
</evidence>
<reference evidence="1 2" key="1">
    <citation type="journal article" date="2019" name="Sci. Rep.">
        <title>Orb-weaving spider Araneus ventricosus genome elucidates the spidroin gene catalogue.</title>
        <authorList>
            <person name="Kono N."/>
            <person name="Nakamura H."/>
            <person name="Ohtoshi R."/>
            <person name="Moran D.A.P."/>
            <person name="Shinohara A."/>
            <person name="Yoshida Y."/>
            <person name="Fujiwara M."/>
            <person name="Mori M."/>
            <person name="Tomita M."/>
            <person name="Arakawa K."/>
        </authorList>
    </citation>
    <scope>NUCLEOTIDE SEQUENCE [LARGE SCALE GENOMIC DNA]</scope>
</reference>
<keyword evidence="2" id="KW-1185">Reference proteome</keyword>
<dbReference type="Proteomes" id="UP000499080">
    <property type="component" value="Unassembled WGS sequence"/>
</dbReference>
<organism evidence="1 2">
    <name type="scientific">Araneus ventricosus</name>
    <name type="common">Orbweaver spider</name>
    <name type="synonym">Epeira ventricosa</name>
    <dbReference type="NCBI Taxonomy" id="182803"/>
    <lineage>
        <taxon>Eukaryota</taxon>
        <taxon>Metazoa</taxon>
        <taxon>Ecdysozoa</taxon>
        <taxon>Arthropoda</taxon>
        <taxon>Chelicerata</taxon>
        <taxon>Arachnida</taxon>
        <taxon>Araneae</taxon>
        <taxon>Araneomorphae</taxon>
        <taxon>Entelegynae</taxon>
        <taxon>Araneoidea</taxon>
        <taxon>Araneidae</taxon>
        <taxon>Araneus</taxon>
    </lineage>
</organism>